<dbReference type="CDD" id="cd00995">
    <property type="entry name" value="PBP2_NikA_DppA_OppA_like"/>
    <property type="match status" value="1"/>
</dbReference>
<dbReference type="Proteomes" id="UP000068164">
    <property type="component" value="Unassembled WGS sequence"/>
</dbReference>
<evidence type="ECO:0000313" key="6">
    <source>
        <dbReference type="Proteomes" id="UP000068164"/>
    </source>
</evidence>
<dbReference type="Gene3D" id="3.10.105.10">
    <property type="entry name" value="Dipeptide-binding Protein, Domain 3"/>
    <property type="match status" value="1"/>
</dbReference>
<organism evidence="5 6">
    <name type="scientific">Rhizobium altiplani</name>
    <dbReference type="NCBI Taxonomy" id="1864509"/>
    <lineage>
        <taxon>Bacteria</taxon>
        <taxon>Pseudomonadati</taxon>
        <taxon>Pseudomonadota</taxon>
        <taxon>Alphaproteobacteria</taxon>
        <taxon>Hyphomicrobiales</taxon>
        <taxon>Rhizobiaceae</taxon>
        <taxon>Rhizobium/Agrobacterium group</taxon>
        <taxon>Rhizobium</taxon>
    </lineage>
</organism>
<dbReference type="GO" id="GO:0030288">
    <property type="term" value="C:outer membrane-bounded periplasmic space"/>
    <property type="evidence" value="ECO:0007669"/>
    <property type="project" value="UniProtKB-ARBA"/>
</dbReference>
<dbReference type="EMBL" id="LNCD01000034">
    <property type="protein sequence ID" value="KWV56721.1"/>
    <property type="molecule type" value="Genomic_DNA"/>
</dbReference>
<dbReference type="Pfam" id="PF00496">
    <property type="entry name" value="SBP_bac_5"/>
    <property type="match status" value="1"/>
</dbReference>
<evidence type="ECO:0000256" key="1">
    <source>
        <dbReference type="ARBA" id="ARBA00004418"/>
    </source>
</evidence>
<dbReference type="GO" id="GO:0015833">
    <property type="term" value="P:peptide transport"/>
    <property type="evidence" value="ECO:0007669"/>
    <property type="project" value="TreeGrafter"/>
</dbReference>
<dbReference type="GO" id="GO:0043190">
    <property type="term" value="C:ATP-binding cassette (ABC) transporter complex"/>
    <property type="evidence" value="ECO:0007669"/>
    <property type="project" value="InterPro"/>
</dbReference>
<gene>
    <name evidence="5" type="ORF">AS026_33305</name>
</gene>
<dbReference type="SUPFAM" id="SSF53850">
    <property type="entry name" value="Periplasmic binding protein-like II"/>
    <property type="match status" value="1"/>
</dbReference>
<dbReference type="Gene3D" id="3.40.190.10">
    <property type="entry name" value="Periplasmic binding protein-like II"/>
    <property type="match status" value="1"/>
</dbReference>
<name>A0A120FPB7_9HYPH</name>
<protein>
    <submittedName>
        <fullName evidence="5">ABC transporter substrate-binding protein</fullName>
    </submittedName>
</protein>
<dbReference type="GO" id="GO:1904680">
    <property type="term" value="F:peptide transmembrane transporter activity"/>
    <property type="evidence" value="ECO:0007669"/>
    <property type="project" value="TreeGrafter"/>
</dbReference>
<dbReference type="Gene3D" id="3.90.76.10">
    <property type="entry name" value="Dipeptide-binding Protein, Domain 1"/>
    <property type="match status" value="1"/>
</dbReference>
<keyword evidence="3" id="KW-0732">Signal</keyword>
<dbReference type="InterPro" id="IPR000914">
    <property type="entry name" value="SBP_5_dom"/>
</dbReference>
<dbReference type="PIRSF" id="PIRSF002741">
    <property type="entry name" value="MppA"/>
    <property type="match status" value="1"/>
</dbReference>
<dbReference type="AlphaFoldDB" id="A0A120FPB7"/>
<dbReference type="PANTHER" id="PTHR30290:SF83">
    <property type="entry name" value="ABC TRANSPORTER SUBSTRATE-BINDING PROTEIN"/>
    <property type="match status" value="1"/>
</dbReference>
<feature type="signal peptide" evidence="3">
    <location>
        <begin position="1"/>
        <end position="21"/>
    </location>
</feature>
<proteinExistence type="inferred from homology"/>
<dbReference type="PANTHER" id="PTHR30290">
    <property type="entry name" value="PERIPLASMIC BINDING COMPONENT OF ABC TRANSPORTER"/>
    <property type="match status" value="1"/>
</dbReference>
<dbReference type="InterPro" id="IPR039424">
    <property type="entry name" value="SBP_5"/>
</dbReference>
<comment type="subcellular location">
    <subcellularLocation>
        <location evidence="1">Periplasm</location>
    </subcellularLocation>
</comment>
<comment type="similarity">
    <text evidence="2">Belongs to the bacterial solute-binding protein 5 family.</text>
</comment>
<keyword evidence="6" id="KW-1185">Reference proteome</keyword>
<dbReference type="OrthoDB" id="9803988at2"/>
<dbReference type="InterPro" id="IPR030678">
    <property type="entry name" value="Peptide/Ni-bd"/>
</dbReference>
<dbReference type="RefSeq" id="WP_062369169.1">
    <property type="nucleotide sequence ID" value="NZ_LNCD01000034.1"/>
</dbReference>
<evidence type="ECO:0000256" key="3">
    <source>
        <dbReference type="SAM" id="SignalP"/>
    </source>
</evidence>
<evidence type="ECO:0000313" key="5">
    <source>
        <dbReference type="EMBL" id="KWV56721.1"/>
    </source>
</evidence>
<evidence type="ECO:0000256" key="2">
    <source>
        <dbReference type="ARBA" id="ARBA00005695"/>
    </source>
</evidence>
<reference evidence="5 6" key="1">
    <citation type="submission" date="2015-11" db="EMBL/GenBank/DDBJ databases">
        <title>Draft Genome Sequence of the Strain BR 10423 (Rhizobium sp.) isolated from nodules of Mimosa pudica.</title>
        <authorList>
            <person name="Barauna A.C."/>
            <person name="Zilli J.E."/>
            <person name="Simoes-Araujo J.L."/>
            <person name="Reis V.M."/>
            <person name="James E.K."/>
            <person name="Reis F.B.Jr."/>
            <person name="Rouws L.F."/>
            <person name="Passos S.R."/>
            <person name="Gois S.R."/>
        </authorList>
    </citation>
    <scope>NUCLEOTIDE SEQUENCE [LARGE SCALE GENOMIC DNA]</scope>
    <source>
        <strain evidence="5 6">BR10423</strain>
    </source>
</reference>
<feature type="chain" id="PRO_5007165500" evidence="3">
    <location>
        <begin position="22"/>
        <end position="530"/>
    </location>
</feature>
<accession>A0A120FPB7</accession>
<comment type="caution">
    <text evidence="5">The sequence shown here is derived from an EMBL/GenBank/DDBJ whole genome shotgun (WGS) entry which is preliminary data.</text>
</comment>
<sequence>MLKRLSIAAMLSLGVATMAFAEGERHGGTLVFTAPYGSSFATLDVQSSPNTQEEFITQAIHRALYSWDSINNKPVLELATSADVSEDGTTYTYHLRDNAVFHNGKPLTADDIIYSYKRIGNPKNAFPGASYIAIIKGADDYIAGKAQDISGLKKIDDHTLQVTYTGPINPGFSLMQNTTVIYPSNVTDESTFGKNPIGLGAFAFKEYTPGSQVVVEKFDKYYEKGKPYLDRVKIVLMGEDSARDVAFRNKEIDVSILGPTQYQAYQGEDALKDHLLEVAEVYTRNIGFNPAFEPFKDKRVRQAINYAINTPLIVERLVKNKAYPASGWLPLSSPAFDKEKPAYAYDPEKAKALLAEAGYAKGFSFEVTASPNESWGVPIVEAVLPMLQKVGITVKPKPVESSALGDAVTSNNFQAFIWSNLSGPDPLQALRCYYSKTPQSACNYESFSNADFDKLYEAAQQERDPAKQNELLRQANNLIQDEAPVWFFNYNKAVMAYQPWIHGLVPNATELAIQPYDEIWIDDTAPDSRS</sequence>
<evidence type="ECO:0000259" key="4">
    <source>
        <dbReference type="Pfam" id="PF00496"/>
    </source>
</evidence>
<feature type="domain" description="Solute-binding protein family 5" evidence="4">
    <location>
        <begin position="73"/>
        <end position="439"/>
    </location>
</feature>